<dbReference type="EMBL" id="QBLH01002534">
    <property type="protein sequence ID" value="TGZ48195.1"/>
    <property type="molecule type" value="Genomic_DNA"/>
</dbReference>
<keyword evidence="3" id="KW-1185">Reference proteome</keyword>
<feature type="region of interest" description="Disordered" evidence="1">
    <location>
        <begin position="39"/>
        <end position="58"/>
    </location>
</feature>
<comment type="caution">
    <text evidence="2">The sequence shown here is derived from an EMBL/GenBank/DDBJ whole genome shotgun (WGS) entry which is preliminary data.</text>
</comment>
<evidence type="ECO:0000313" key="3">
    <source>
        <dbReference type="Proteomes" id="UP000310200"/>
    </source>
</evidence>
<dbReference type="AlphaFoldDB" id="A0A4S2KFK3"/>
<accession>A0A4S2KFK3</accession>
<evidence type="ECO:0000256" key="1">
    <source>
        <dbReference type="SAM" id="MobiDB-lite"/>
    </source>
</evidence>
<organism evidence="2 3">
    <name type="scientific">Temnothorax longispinosus</name>
    <dbReference type="NCBI Taxonomy" id="300112"/>
    <lineage>
        <taxon>Eukaryota</taxon>
        <taxon>Metazoa</taxon>
        <taxon>Ecdysozoa</taxon>
        <taxon>Arthropoda</taxon>
        <taxon>Hexapoda</taxon>
        <taxon>Insecta</taxon>
        <taxon>Pterygota</taxon>
        <taxon>Neoptera</taxon>
        <taxon>Endopterygota</taxon>
        <taxon>Hymenoptera</taxon>
        <taxon>Apocrita</taxon>
        <taxon>Aculeata</taxon>
        <taxon>Formicoidea</taxon>
        <taxon>Formicidae</taxon>
        <taxon>Myrmicinae</taxon>
        <taxon>Temnothorax</taxon>
    </lineage>
</organism>
<proteinExistence type="predicted"/>
<evidence type="ECO:0000313" key="2">
    <source>
        <dbReference type="EMBL" id="TGZ48195.1"/>
    </source>
</evidence>
<protein>
    <submittedName>
        <fullName evidence="2">Uncharacterized protein</fullName>
    </submittedName>
</protein>
<sequence length="202" mass="22287">MLRSTVAVLSPHRLRYVPLATLQHLLYLKLRISRNRNSFGTGAAGGGQRGQEVRQSGKKAGERVLGIIEVGGKSGSSGGERKVSFRSRRSLARSLARVAEAKSPVSRLRGSAVSRCRRWYHPASISGAYLSRSRDFSPPADVRREHPLGRYQNGRALKKTRRVSWCRAALPVDPDPDSRVVFALARGARSFLTMTPARKRLG</sequence>
<dbReference type="Proteomes" id="UP000310200">
    <property type="component" value="Unassembled WGS sequence"/>
</dbReference>
<gene>
    <name evidence="2" type="ORF">DBV15_09965</name>
</gene>
<reference evidence="2 3" key="1">
    <citation type="journal article" date="2019" name="Philos. Trans. R. Soc. Lond., B, Biol. Sci.">
        <title>Ant behaviour and brain gene expression of defending hosts depend on the ecological success of the intruding social parasite.</title>
        <authorList>
            <person name="Kaur R."/>
            <person name="Stoldt M."/>
            <person name="Jongepier E."/>
            <person name="Feldmeyer B."/>
            <person name="Menzel F."/>
            <person name="Bornberg-Bauer E."/>
            <person name="Foitzik S."/>
        </authorList>
    </citation>
    <scope>NUCLEOTIDE SEQUENCE [LARGE SCALE GENOMIC DNA]</scope>
    <source>
        <tissue evidence="2">Whole body</tissue>
    </source>
</reference>
<name>A0A4S2KFK3_9HYME</name>